<dbReference type="eggNOG" id="arCOG06271">
    <property type="taxonomic scope" value="Archaea"/>
</dbReference>
<comment type="caution">
    <text evidence="2">The sequence shown here is derived from an EMBL/GenBank/DDBJ whole genome shotgun (WGS) entry which is preliminary data.</text>
</comment>
<organism evidence="2 3">
    <name type="scientific">Natronorubrum tibetense GA33</name>
    <dbReference type="NCBI Taxonomy" id="1114856"/>
    <lineage>
        <taxon>Archaea</taxon>
        <taxon>Methanobacteriati</taxon>
        <taxon>Methanobacteriota</taxon>
        <taxon>Stenosarchaea group</taxon>
        <taxon>Halobacteria</taxon>
        <taxon>Halobacteriales</taxon>
        <taxon>Natrialbaceae</taxon>
        <taxon>Natronorubrum</taxon>
    </lineage>
</organism>
<sequence length="99" mass="10898">MTPTGSATGTRSLPSTFRNPSVLEGHAVLTGDDRTAFHRLTRALFEERGVYDATFGYNLAPLNLDRRHPSGRFRYAVDADDRSVLRAEFTDQQGGCHGA</sequence>
<evidence type="ECO:0000313" key="3">
    <source>
        <dbReference type="Proteomes" id="UP000011599"/>
    </source>
</evidence>
<protein>
    <recommendedName>
        <fullName evidence="1">DUF7998 domain-containing protein</fullName>
    </recommendedName>
</protein>
<reference evidence="2 3" key="1">
    <citation type="journal article" date="2014" name="PLoS Genet.">
        <title>Phylogenetically driven sequencing of extremely halophilic archaea reveals strategies for static and dynamic osmo-response.</title>
        <authorList>
            <person name="Becker E.A."/>
            <person name="Seitzer P.M."/>
            <person name="Tritt A."/>
            <person name="Larsen D."/>
            <person name="Krusor M."/>
            <person name="Yao A.I."/>
            <person name="Wu D."/>
            <person name="Madern D."/>
            <person name="Eisen J.A."/>
            <person name="Darling A.E."/>
            <person name="Facciotti M.T."/>
        </authorList>
    </citation>
    <scope>NUCLEOTIDE SEQUENCE [LARGE SCALE GENOMIC DNA]</scope>
    <source>
        <strain evidence="2 3">GA33</strain>
    </source>
</reference>
<dbReference type="EMBL" id="AOHW01000042">
    <property type="protein sequence ID" value="ELY38412.1"/>
    <property type="molecule type" value="Genomic_DNA"/>
</dbReference>
<dbReference type="Proteomes" id="UP000011599">
    <property type="component" value="Unassembled WGS sequence"/>
</dbReference>
<gene>
    <name evidence="2" type="ORF">C496_17357</name>
</gene>
<evidence type="ECO:0000313" key="2">
    <source>
        <dbReference type="EMBL" id="ELY38412.1"/>
    </source>
</evidence>
<dbReference type="RefSeq" id="WP_006091506.1">
    <property type="nucleotide sequence ID" value="NZ_AOHW01000042.1"/>
</dbReference>
<keyword evidence="3" id="KW-1185">Reference proteome</keyword>
<dbReference type="InterPro" id="IPR058311">
    <property type="entry name" value="DUF7998"/>
</dbReference>
<dbReference type="Pfam" id="PF25979">
    <property type="entry name" value="DUF7998"/>
    <property type="match status" value="1"/>
</dbReference>
<name>L9VN52_9EURY</name>
<dbReference type="PATRIC" id="fig|1114856.3.peg.3594"/>
<evidence type="ECO:0000259" key="1">
    <source>
        <dbReference type="Pfam" id="PF25979"/>
    </source>
</evidence>
<proteinExistence type="predicted"/>
<accession>L9VN52</accession>
<feature type="domain" description="DUF7998" evidence="1">
    <location>
        <begin position="21"/>
        <end position="92"/>
    </location>
</feature>
<dbReference type="AlphaFoldDB" id="L9VN52"/>